<feature type="region of interest" description="Disordered" evidence="1">
    <location>
        <begin position="1"/>
        <end position="25"/>
    </location>
</feature>
<evidence type="ECO:0000256" key="1">
    <source>
        <dbReference type="SAM" id="MobiDB-lite"/>
    </source>
</evidence>
<dbReference type="Proteomes" id="UP000076580">
    <property type="component" value="Chromosome 02"/>
</dbReference>
<dbReference type="GO" id="GO:0070034">
    <property type="term" value="F:telomerase RNA binding"/>
    <property type="evidence" value="ECO:0007669"/>
    <property type="project" value="TreeGrafter"/>
</dbReference>
<feature type="compositionally biased region" description="Low complexity" evidence="1">
    <location>
        <begin position="74"/>
        <end position="84"/>
    </location>
</feature>
<dbReference type="GeneID" id="63717665"/>
<dbReference type="PANTHER" id="PTHR15696">
    <property type="entry name" value="SMG-7 SUPPRESSOR WITH MORPHOLOGICAL EFFECT ON GENITALIA PROTEIN 7"/>
    <property type="match status" value="1"/>
</dbReference>
<feature type="compositionally biased region" description="Low complexity" evidence="1">
    <location>
        <begin position="200"/>
        <end position="212"/>
    </location>
</feature>
<feature type="region of interest" description="Disordered" evidence="1">
    <location>
        <begin position="540"/>
        <end position="570"/>
    </location>
</feature>
<sequence length="761" mass="85091">MDKLTKGWVDHLRKTARQESASRGSCPLCEAEIQPDLDSFKAHVRADATKHASLTADAEIEEAFNRVTIHGSRSDPAADGAAGSARKRGALEGGDGPEGALPSPNSEQDADANLRGGKKLCSPPASVSQPTAAVSPPTPGRSRARLSQSTGDFDRGYGSKKQTSRHLWNPDDAPARPPQARPSHFVPSRHSHRSSHRPGHGAQSSASQASSAPVMIRQPETRDISPDQLIVEVKGIYSGLVMIESKCAEYDMSQRSKQLSMDQYHALIALHRSLLHEHHDFFLASQHPSANDALRRLASKYQMPARMWRHGIHSFLELLRHKLPASLEHMVTFIYIAYNMIALLYETVPAFKNNWIECLGDLSRYRMAIEGMTLDGKPVDEESIKDRDTWAEVSKSWYSTASDRSPTTGRLYHHRAILARRNALQQLFFYGKALCVPIPFLCAQTSIKTMFEPLLDSSSNEGWMAPVDLAFVRVHGILLCGRSREQLRPSTDAFLQLLDGSIGSAYSGWLEQGCYVAVSLACLMLGYGNKSNALMQVISPTSRQSPEEVSGQRSSAETEPSLDEEAGEIFDPNPGETFAEALRLFVSTYEIVLRRWGDKNTLSFVHASLVFILHLARNPDAMNDVQNAFPWKLTSIMLNYLLRTSKTTPRIDTDEFPGPEKGEAPRPLPEDYAMRGLLYAEDFFPNGWFENEKIDDDERYQEQPSKTSERRERILWIGRQLANHGEWLTWDETNRIFGVRFQYDIRLDGLPDDNGERGAAE</sequence>
<dbReference type="InterPro" id="IPR045153">
    <property type="entry name" value="Est1/Ebs1-like"/>
</dbReference>
<gene>
    <name evidence="2" type="ORF">DCS_05022</name>
</gene>
<proteinExistence type="predicted"/>
<dbReference type="FunFam" id="1.25.40.10:FF:000202">
    <property type="entry name" value="Unplaced genomic scaffold supercont1.7, whole genome shotgun sequence"/>
    <property type="match status" value="1"/>
</dbReference>
<name>A0A151GLM8_DRECN</name>
<reference evidence="2 3" key="1">
    <citation type="journal article" date="2016" name="Sci. Rep.">
        <title>Insights into Adaptations to a Near-Obligate Nematode Endoparasitic Lifestyle from the Finished Genome of Drechmeria coniospora.</title>
        <authorList>
            <person name="Zhang L."/>
            <person name="Zhou Z."/>
            <person name="Guo Q."/>
            <person name="Fokkens L."/>
            <person name="Miskei M."/>
            <person name="Pocsi I."/>
            <person name="Zhang W."/>
            <person name="Chen M."/>
            <person name="Wang L."/>
            <person name="Sun Y."/>
            <person name="Donzelli B.G."/>
            <person name="Gibson D.M."/>
            <person name="Nelson D.R."/>
            <person name="Luo J.G."/>
            <person name="Rep M."/>
            <person name="Liu H."/>
            <person name="Yang S."/>
            <person name="Wang J."/>
            <person name="Krasnoff S.B."/>
            <person name="Xu Y."/>
            <person name="Molnar I."/>
            <person name="Lin M."/>
        </authorList>
    </citation>
    <scope>NUCLEOTIDE SEQUENCE [LARGE SCALE GENOMIC DNA]</scope>
    <source>
        <strain evidence="2 3">ARSEF 6962</strain>
    </source>
</reference>
<accession>A0A151GLM8</accession>
<dbReference type="STRING" id="98403.A0A151GLM8"/>
<feature type="compositionally biased region" description="Basic residues" evidence="1">
    <location>
        <begin position="187"/>
        <end position="199"/>
    </location>
</feature>
<dbReference type="GO" id="GO:0042162">
    <property type="term" value="F:telomeric DNA binding"/>
    <property type="evidence" value="ECO:0007669"/>
    <property type="project" value="TreeGrafter"/>
</dbReference>
<evidence type="ECO:0000313" key="2">
    <source>
        <dbReference type="EMBL" id="KYK58009.1"/>
    </source>
</evidence>
<dbReference type="Gene3D" id="1.25.40.10">
    <property type="entry name" value="Tetratricopeptide repeat domain"/>
    <property type="match status" value="1"/>
</dbReference>
<evidence type="ECO:0008006" key="4">
    <source>
        <dbReference type="Google" id="ProtNLM"/>
    </source>
</evidence>
<dbReference type="GO" id="GO:0000184">
    <property type="term" value="P:nuclear-transcribed mRNA catabolic process, nonsense-mediated decay"/>
    <property type="evidence" value="ECO:0007669"/>
    <property type="project" value="TreeGrafter"/>
</dbReference>
<comment type="caution">
    <text evidence="2">The sequence shown here is derived from an EMBL/GenBank/DDBJ whole genome shotgun (WGS) entry which is preliminary data.</text>
</comment>
<evidence type="ECO:0000313" key="3">
    <source>
        <dbReference type="Proteomes" id="UP000076580"/>
    </source>
</evidence>
<dbReference type="InterPro" id="IPR011990">
    <property type="entry name" value="TPR-like_helical_dom_sf"/>
</dbReference>
<keyword evidence="3" id="KW-1185">Reference proteome</keyword>
<feature type="compositionally biased region" description="Basic and acidic residues" evidence="1">
    <location>
        <begin position="1"/>
        <end position="17"/>
    </location>
</feature>
<dbReference type="InParanoid" id="A0A151GLM8"/>
<dbReference type="EMBL" id="LAYC01000002">
    <property type="protein sequence ID" value="KYK58009.1"/>
    <property type="molecule type" value="Genomic_DNA"/>
</dbReference>
<dbReference type="PANTHER" id="PTHR15696:SF0">
    <property type="entry name" value="TELOMERASE-BINDING PROTEIN EST1A"/>
    <property type="match status" value="1"/>
</dbReference>
<dbReference type="RefSeq" id="XP_040657361.1">
    <property type="nucleotide sequence ID" value="XM_040802328.1"/>
</dbReference>
<dbReference type="GO" id="GO:0005697">
    <property type="term" value="C:telomerase holoenzyme complex"/>
    <property type="evidence" value="ECO:0007669"/>
    <property type="project" value="TreeGrafter"/>
</dbReference>
<protein>
    <recommendedName>
        <fullName evidence="4">DNA/RNA-binding domain-containing protein</fullName>
    </recommendedName>
</protein>
<dbReference type="SUPFAM" id="SSF48452">
    <property type="entry name" value="TPR-like"/>
    <property type="match status" value="1"/>
</dbReference>
<feature type="region of interest" description="Disordered" evidence="1">
    <location>
        <begin position="67"/>
        <end position="214"/>
    </location>
</feature>
<dbReference type="AlphaFoldDB" id="A0A151GLM8"/>
<organism evidence="2 3">
    <name type="scientific">Drechmeria coniospora</name>
    <name type="common">Nematophagous fungus</name>
    <name type="synonym">Meria coniospora</name>
    <dbReference type="NCBI Taxonomy" id="98403"/>
    <lineage>
        <taxon>Eukaryota</taxon>
        <taxon>Fungi</taxon>
        <taxon>Dikarya</taxon>
        <taxon>Ascomycota</taxon>
        <taxon>Pezizomycotina</taxon>
        <taxon>Sordariomycetes</taxon>
        <taxon>Hypocreomycetidae</taxon>
        <taxon>Hypocreales</taxon>
        <taxon>Ophiocordycipitaceae</taxon>
        <taxon>Drechmeria</taxon>
    </lineage>
</organism>